<dbReference type="PROSITE" id="PS00396">
    <property type="entry name" value="TOPO_IA_1"/>
    <property type="match status" value="1"/>
</dbReference>
<dbReference type="Pfam" id="PF13342">
    <property type="entry name" value="Toprim_Crpt"/>
    <property type="match status" value="1"/>
</dbReference>
<accession>A0ABS2SWK6</accession>
<dbReference type="Gene3D" id="3.40.50.140">
    <property type="match status" value="1"/>
</dbReference>
<evidence type="ECO:0000256" key="7">
    <source>
        <dbReference type="ARBA" id="ARBA00023125"/>
    </source>
</evidence>
<dbReference type="InterPro" id="IPR013826">
    <property type="entry name" value="Topo_IA_cen_sub3"/>
</dbReference>
<evidence type="ECO:0000256" key="11">
    <source>
        <dbReference type="ARBA" id="ARBA00032235"/>
    </source>
</evidence>
<keyword evidence="4" id="KW-0479">Metal-binding</keyword>
<evidence type="ECO:0000256" key="10">
    <source>
        <dbReference type="ARBA" id="ARBA00031985"/>
    </source>
</evidence>
<dbReference type="PANTHER" id="PTHR11390:SF21">
    <property type="entry name" value="DNA TOPOISOMERASE 3-ALPHA"/>
    <property type="match status" value="1"/>
</dbReference>
<dbReference type="PRINTS" id="PR00417">
    <property type="entry name" value="PRTPISMRASEI"/>
</dbReference>
<sequence length="729" mass="81714">MTTVILAEKPDQARSYASVFAQTAKKKGYMTINDSRFFSGEAIMTWGIGHLVELCLPGHYKKEWERWSLAGLPILPHAVEFQVPPSKREQFTIVKHWLLRADDIIIATDPDREGENIARSIIKHAGVRDTVPIRRLWINSQETDVVREGFLHLQQGEKFERMYDEAKARQVADWLVGMNASPLYSLLLRGKGIHDTFSVGRVQTPTLYLIYLRQKEIEQFKPEPYFELSAKVKAQHGTFTAAYKKRLKTKEELAQLVAKHGIEKTNDAQIAKVDKKNKEMPSPPLHSLATLQASANRKWKYSPSKVLSLMQKLYERKLLSYPRTESNHITNAEFAYLKAKLSKYQQVANHAFEPAFLYPRKRYVDDAKVQEHYAIVPTKTIPTPAKLASLRQDERNIYNEVLLTTLAMFAPTYKYEETNVHVDVKGLPFHATGKVELEKGWKVLFAGKNTSAKTKDEEQLLPPLTQGEDVIAEVKSKEDQTKPPSLYTEGQLIPLMKTAGKFVEGEEEQAILNEVTGIGTGATRANIIETLKNRDYIVVEKNRVRVTEKGMILCQAVQGNLLSKADMTAQWELFLKKVGQGEKQADTFIANIHAFVQNLLTEAPKSLGSIELNTPSEGAPSGSGIGNCPLCGEAVINKGRVYGCSGYSAKNCKFVLPKTLARKKLSEATAKKLLTSGKSGVLKGFKSKAGKSFSAALILKDGKIEFDFNQKAPVKRKAKRRPVKQNPTG</sequence>
<evidence type="ECO:0000259" key="14">
    <source>
        <dbReference type="PROSITE" id="PS50880"/>
    </source>
</evidence>
<proteinExistence type="inferred from homology"/>
<keyword evidence="5" id="KW-0460">Magnesium</keyword>
<comment type="similarity">
    <text evidence="2">Belongs to the type IA topoisomerase family.</text>
</comment>
<protein>
    <recommendedName>
        <fullName evidence="3">DNA topoisomerase</fullName>
        <ecNumber evidence="3">5.6.2.1</ecNumber>
    </recommendedName>
    <alternativeName>
        <fullName evidence="12">Omega-protein</fullName>
    </alternativeName>
    <alternativeName>
        <fullName evidence="11">Relaxing enzyme</fullName>
    </alternativeName>
    <alternativeName>
        <fullName evidence="9">Swivelase</fullName>
    </alternativeName>
    <alternativeName>
        <fullName evidence="10">Untwisting enzyme</fullName>
    </alternativeName>
</protein>
<name>A0ABS2SWK6_9BACI</name>
<dbReference type="Pfam" id="PF01751">
    <property type="entry name" value="Toprim"/>
    <property type="match status" value="1"/>
</dbReference>
<evidence type="ECO:0000256" key="5">
    <source>
        <dbReference type="ARBA" id="ARBA00022842"/>
    </source>
</evidence>
<evidence type="ECO:0000256" key="2">
    <source>
        <dbReference type="ARBA" id="ARBA00009446"/>
    </source>
</evidence>
<evidence type="ECO:0000259" key="15">
    <source>
        <dbReference type="PROSITE" id="PS52039"/>
    </source>
</evidence>
<dbReference type="InterPro" id="IPR025589">
    <property type="entry name" value="Toprim_C_rpt"/>
</dbReference>
<evidence type="ECO:0000256" key="13">
    <source>
        <dbReference type="SAM" id="MobiDB-lite"/>
    </source>
</evidence>
<dbReference type="NCBIfam" id="TIGR01056">
    <property type="entry name" value="topB"/>
    <property type="match status" value="1"/>
</dbReference>
<dbReference type="GO" id="GO:0003917">
    <property type="term" value="F:DNA topoisomerase type I (single strand cut, ATP-independent) activity"/>
    <property type="evidence" value="ECO:0007669"/>
    <property type="project" value="UniProtKB-EC"/>
</dbReference>
<dbReference type="InterPro" id="IPR006171">
    <property type="entry name" value="TOPRIM_dom"/>
</dbReference>
<feature type="domain" description="Toprim" evidence="14">
    <location>
        <begin position="2"/>
        <end position="142"/>
    </location>
</feature>
<feature type="compositionally biased region" description="Basic residues" evidence="13">
    <location>
        <begin position="713"/>
        <end position="723"/>
    </location>
</feature>
<evidence type="ECO:0000256" key="1">
    <source>
        <dbReference type="ARBA" id="ARBA00000213"/>
    </source>
</evidence>
<keyword evidence="8 16" id="KW-0413">Isomerase</keyword>
<dbReference type="SUPFAM" id="SSF56712">
    <property type="entry name" value="Prokaryotic type I DNA topoisomerase"/>
    <property type="match status" value="1"/>
</dbReference>
<dbReference type="Gene3D" id="1.10.460.10">
    <property type="entry name" value="Topoisomerase I, domain 2"/>
    <property type="match status" value="1"/>
</dbReference>
<keyword evidence="7" id="KW-0238">DNA-binding</keyword>
<evidence type="ECO:0000313" key="16">
    <source>
        <dbReference type="EMBL" id="MBM7838839.1"/>
    </source>
</evidence>
<dbReference type="InterPro" id="IPR023406">
    <property type="entry name" value="Topo_IA_AS"/>
</dbReference>
<dbReference type="EC" id="5.6.2.1" evidence="3"/>
<comment type="catalytic activity">
    <reaction evidence="1">
        <text>ATP-independent breakage of single-stranded DNA, followed by passage and rejoining.</text>
        <dbReference type="EC" id="5.6.2.1"/>
    </reaction>
</comment>
<dbReference type="SMART" id="SM00437">
    <property type="entry name" value="TOP1Ac"/>
    <property type="match status" value="1"/>
</dbReference>
<dbReference type="Pfam" id="PF01131">
    <property type="entry name" value="Topoisom_bac"/>
    <property type="match status" value="1"/>
</dbReference>
<dbReference type="Gene3D" id="2.70.20.10">
    <property type="entry name" value="Topoisomerase I, domain 3"/>
    <property type="match status" value="1"/>
</dbReference>
<dbReference type="InterPro" id="IPR003602">
    <property type="entry name" value="Topo_IA_DNA-bd_dom"/>
</dbReference>
<dbReference type="SMART" id="SM00436">
    <property type="entry name" value="TOP1Bc"/>
    <property type="match status" value="1"/>
</dbReference>
<dbReference type="InterPro" id="IPR023405">
    <property type="entry name" value="Topo_IA_core_domain"/>
</dbReference>
<dbReference type="InterPro" id="IPR013825">
    <property type="entry name" value="Topo_IA_cen_sub2"/>
</dbReference>
<dbReference type="InterPro" id="IPR005738">
    <property type="entry name" value="TopoIII"/>
</dbReference>
<evidence type="ECO:0000256" key="3">
    <source>
        <dbReference type="ARBA" id="ARBA00012891"/>
    </source>
</evidence>
<dbReference type="EMBL" id="JAFBCV010000005">
    <property type="protein sequence ID" value="MBM7838839.1"/>
    <property type="molecule type" value="Genomic_DNA"/>
</dbReference>
<feature type="region of interest" description="Disordered" evidence="13">
    <location>
        <begin position="710"/>
        <end position="729"/>
    </location>
</feature>
<gene>
    <name evidence="16" type="ORF">JOC54_002098</name>
</gene>
<evidence type="ECO:0000256" key="8">
    <source>
        <dbReference type="ARBA" id="ARBA00023235"/>
    </source>
</evidence>
<keyword evidence="17" id="KW-1185">Reference proteome</keyword>
<dbReference type="InterPro" id="IPR034144">
    <property type="entry name" value="TOPRIM_TopoIII"/>
</dbReference>
<comment type="caution">
    <text evidence="16">The sequence shown here is derived from an EMBL/GenBank/DDBJ whole genome shotgun (WGS) entry which is preliminary data.</text>
</comment>
<dbReference type="CDD" id="cd00186">
    <property type="entry name" value="TOP1Ac"/>
    <property type="match status" value="1"/>
</dbReference>
<dbReference type="NCBIfam" id="NF005829">
    <property type="entry name" value="PRK07726.1"/>
    <property type="match status" value="1"/>
</dbReference>
<dbReference type="CDD" id="cd03362">
    <property type="entry name" value="TOPRIM_TopoIA_TopoIII"/>
    <property type="match status" value="1"/>
</dbReference>
<dbReference type="PROSITE" id="PS52039">
    <property type="entry name" value="TOPO_IA_2"/>
    <property type="match status" value="1"/>
</dbReference>
<evidence type="ECO:0000313" key="17">
    <source>
        <dbReference type="Proteomes" id="UP001179280"/>
    </source>
</evidence>
<evidence type="ECO:0000256" key="6">
    <source>
        <dbReference type="ARBA" id="ARBA00023029"/>
    </source>
</evidence>
<dbReference type="Gene3D" id="1.10.290.10">
    <property type="entry name" value="Topoisomerase I, domain 4"/>
    <property type="match status" value="1"/>
</dbReference>
<dbReference type="RefSeq" id="WP_204466127.1">
    <property type="nucleotide sequence ID" value="NZ_JAFBCV010000005.1"/>
</dbReference>
<dbReference type="InterPro" id="IPR013824">
    <property type="entry name" value="Topo_IA_cen_sub1"/>
</dbReference>
<feature type="domain" description="Topo IA-type catalytic" evidence="15">
    <location>
        <begin position="159"/>
        <end position="600"/>
    </location>
</feature>
<dbReference type="PROSITE" id="PS50880">
    <property type="entry name" value="TOPRIM"/>
    <property type="match status" value="1"/>
</dbReference>
<dbReference type="Proteomes" id="UP001179280">
    <property type="component" value="Unassembled WGS sequence"/>
</dbReference>
<dbReference type="PANTHER" id="PTHR11390">
    <property type="entry name" value="PROKARYOTIC DNA TOPOISOMERASE"/>
    <property type="match status" value="1"/>
</dbReference>
<dbReference type="InterPro" id="IPR013497">
    <property type="entry name" value="Topo_IA_cen"/>
</dbReference>
<evidence type="ECO:0000256" key="4">
    <source>
        <dbReference type="ARBA" id="ARBA00022723"/>
    </source>
</evidence>
<dbReference type="SMART" id="SM00493">
    <property type="entry name" value="TOPRIM"/>
    <property type="match status" value="1"/>
</dbReference>
<keyword evidence="6" id="KW-0799">Topoisomerase</keyword>
<dbReference type="InterPro" id="IPR003601">
    <property type="entry name" value="Topo_IA_2"/>
</dbReference>
<reference evidence="16" key="1">
    <citation type="submission" date="2021-01" db="EMBL/GenBank/DDBJ databases">
        <title>Genomic Encyclopedia of Type Strains, Phase IV (KMG-IV): sequencing the most valuable type-strain genomes for metagenomic binning, comparative biology and taxonomic classification.</title>
        <authorList>
            <person name="Goeker M."/>
        </authorList>
    </citation>
    <scope>NUCLEOTIDE SEQUENCE</scope>
    <source>
        <strain evidence="16">DSM 21943</strain>
    </source>
</reference>
<dbReference type="InterPro" id="IPR000380">
    <property type="entry name" value="Topo_IA"/>
</dbReference>
<evidence type="ECO:0000256" key="12">
    <source>
        <dbReference type="ARBA" id="ARBA00032877"/>
    </source>
</evidence>
<organism evidence="16 17">
    <name type="scientific">Shouchella xiaoxiensis</name>
    <dbReference type="NCBI Taxonomy" id="766895"/>
    <lineage>
        <taxon>Bacteria</taxon>
        <taxon>Bacillati</taxon>
        <taxon>Bacillota</taxon>
        <taxon>Bacilli</taxon>
        <taxon>Bacillales</taxon>
        <taxon>Bacillaceae</taxon>
        <taxon>Shouchella</taxon>
    </lineage>
</organism>
<evidence type="ECO:0000256" key="9">
    <source>
        <dbReference type="ARBA" id="ARBA00030003"/>
    </source>
</evidence>